<comment type="caution">
    <text evidence="2">The sequence shown here is derived from an EMBL/GenBank/DDBJ whole genome shotgun (WGS) entry which is preliminary data.</text>
</comment>
<protein>
    <submittedName>
        <fullName evidence="2">Uncharacterized protein</fullName>
    </submittedName>
</protein>
<evidence type="ECO:0000256" key="1">
    <source>
        <dbReference type="SAM" id="MobiDB-lite"/>
    </source>
</evidence>
<evidence type="ECO:0000313" key="2">
    <source>
        <dbReference type="EMBL" id="GGY19102.1"/>
    </source>
</evidence>
<reference evidence="3" key="1">
    <citation type="journal article" date="2019" name="Int. J. Syst. Evol. Microbiol.">
        <title>The Global Catalogue of Microorganisms (GCM) 10K type strain sequencing project: providing services to taxonomists for standard genome sequencing and annotation.</title>
        <authorList>
            <consortium name="The Broad Institute Genomics Platform"/>
            <consortium name="The Broad Institute Genome Sequencing Center for Infectious Disease"/>
            <person name="Wu L."/>
            <person name="Ma J."/>
        </authorList>
    </citation>
    <scope>NUCLEOTIDE SEQUENCE [LARGE SCALE GENOMIC DNA]</scope>
    <source>
        <strain evidence="3">JCM 4594</strain>
    </source>
</reference>
<dbReference type="Proteomes" id="UP000600946">
    <property type="component" value="Unassembled WGS sequence"/>
</dbReference>
<accession>A0ABQ2ZPE7</accession>
<name>A0ABQ2ZPE7_9ACTN</name>
<organism evidence="2 3">
    <name type="scientific">Streptomyces xanthochromogenes</name>
    <dbReference type="NCBI Taxonomy" id="67384"/>
    <lineage>
        <taxon>Bacteria</taxon>
        <taxon>Bacillati</taxon>
        <taxon>Actinomycetota</taxon>
        <taxon>Actinomycetes</taxon>
        <taxon>Kitasatosporales</taxon>
        <taxon>Streptomycetaceae</taxon>
        <taxon>Streptomyces</taxon>
    </lineage>
</organism>
<proteinExistence type="predicted"/>
<keyword evidence="3" id="KW-1185">Reference proteome</keyword>
<feature type="region of interest" description="Disordered" evidence="1">
    <location>
        <begin position="1"/>
        <end position="36"/>
    </location>
</feature>
<dbReference type="EMBL" id="BMUU01000001">
    <property type="protein sequence ID" value="GGY19102.1"/>
    <property type="molecule type" value="Genomic_DNA"/>
</dbReference>
<sequence length="102" mass="11465">MRRRGTGDSVETPGPTRRPRPGGRGQSETAEEPPVRHRIVAEKLPDGDTLKEWHMVRGDEQLTMCGRELDPRADEQSDEAWGTETAHPFCHTCGALYLRETP</sequence>
<gene>
    <name evidence="2" type="ORF">GCM10010326_09970</name>
</gene>
<evidence type="ECO:0000313" key="3">
    <source>
        <dbReference type="Proteomes" id="UP000600946"/>
    </source>
</evidence>